<accession>A0ABX0LIQ2</accession>
<dbReference type="InterPro" id="IPR003356">
    <property type="entry name" value="DNA_methylase_A-5"/>
</dbReference>
<dbReference type="GO" id="GO:0032259">
    <property type="term" value="P:methylation"/>
    <property type="evidence" value="ECO:0007669"/>
    <property type="project" value="UniProtKB-KW"/>
</dbReference>
<sequence length="264" mass="30210">MKNRLPLSMNECQQEFVRLIKENSRRYRLHEVFRDFCEMAALAISNSVDLAQFEAREAQYMQIIKRYEPEEARRFSKMLAMVTEGLSTSPHDFLGAVFMALELSDSWKGQFFTASELCKLMARLNNGPLDAWRQAQEEGRFFTMHEPAVGAGAMVIAYADLMQEEGINFQQVMHVNAWDIDATAVHMAYIQFSLLYIPAVVVQGNTLTLKQWGTWYTPAHVLGGWSRRLAAEQEVVSEKTELAPRYLAETKVSLILPKDQLALF</sequence>
<evidence type="ECO:0000259" key="2">
    <source>
        <dbReference type="Pfam" id="PF02384"/>
    </source>
</evidence>
<dbReference type="GO" id="GO:0008168">
    <property type="term" value="F:methyltransferase activity"/>
    <property type="evidence" value="ECO:0007669"/>
    <property type="project" value="UniProtKB-KW"/>
</dbReference>
<protein>
    <submittedName>
        <fullName evidence="3">SAM-dependent DNA methyltransferase</fullName>
    </submittedName>
</protein>
<keyword evidence="3" id="KW-0489">Methyltransferase</keyword>
<keyword evidence="4" id="KW-1185">Reference proteome</keyword>
<dbReference type="InterPro" id="IPR029063">
    <property type="entry name" value="SAM-dependent_MTases_sf"/>
</dbReference>
<dbReference type="Gene3D" id="3.40.50.150">
    <property type="entry name" value="Vaccinia Virus protein VP39"/>
    <property type="match status" value="1"/>
</dbReference>
<evidence type="ECO:0000313" key="3">
    <source>
        <dbReference type="EMBL" id="NHR08763.1"/>
    </source>
</evidence>
<proteinExistence type="inferred from homology"/>
<comment type="similarity">
    <text evidence="1">Belongs to the N(4)/N(6)-methyltransferase family.</text>
</comment>
<evidence type="ECO:0000313" key="4">
    <source>
        <dbReference type="Proteomes" id="UP001515641"/>
    </source>
</evidence>
<dbReference type="Proteomes" id="UP001515641">
    <property type="component" value="Unassembled WGS sequence"/>
</dbReference>
<dbReference type="RefSeq" id="WP_166454359.1">
    <property type="nucleotide sequence ID" value="NZ_JAAOMA010000091.1"/>
</dbReference>
<feature type="domain" description="DNA methylase adenine-specific" evidence="2">
    <location>
        <begin position="106"/>
        <end position="212"/>
    </location>
</feature>
<organism evidence="3 4">
    <name type="scientific">Chromobacterium fluminis</name>
    <dbReference type="NCBI Taxonomy" id="3044269"/>
    <lineage>
        <taxon>Bacteria</taxon>
        <taxon>Pseudomonadati</taxon>
        <taxon>Pseudomonadota</taxon>
        <taxon>Betaproteobacteria</taxon>
        <taxon>Neisseriales</taxon>
        <taxon>Chromobacteriaceae</taxon>
        <taxon>Chromobacterium</taxon>
    </lineage>
</organism>
<reference evidence="3 4" key="1">
    <citation type="submission" date="2020-03" db="EMBL/GenBank/DDBJ databases">
        <title>Draft genome sequence of environmentally isolated cultures.</title>
        <authorList>
            <person name="Wilson H.S."/>
            <person name="De Leon M.E."/>
        </authorList>
    </citation>
    <scope>NUCLEOTIDE SEQUENCE [LARGE SCALE GENOMIC DNA]</scope>
    <source>
        <strain evidence="3 4">HSC-31F16</strain>
    </source>
</reference>
<gene>
    <name evidence="3" type="ORF">HA052_26600</name>
</gene>
<comment type="caution">
    <text evidence="3">The sequence shown here is derived from an EMBL/GenBank/DDBJ whole genome shotgun (WGS) entry which is preliminary data.</text>
</comment>
<dbReference type="Pfam" id="PF02384">
    <property type="entry name" value="N6_Mtase"/>
    <property type="match status" value="1"/>
</dbReference>
<name>A0ABX0LIQ2_9NEIS</name>
<keyword evidence="3" id="KW-0808">Transferase</keyword>
<evidence type="ECO:0000256" key="1">
    <source>
        <dbReference type="ARBA" id="ARBA00006594"/>
    </source>
</evidence>
<dbReference type="EMBL" id="JAAOMA010000091">
    <property type="protein sequence ID" value="NHR08763.1"/>
    <property type="molecule type" value="Genomic_DNA"/>
</dbReference>
<dbReference type="SUPFAM" id="SSF53335">
    <property type="entry name" value="S-adenosyl-L-methionine-dependent methyltransferases"/>
    <property type="match status" value="1"/>
</dbReference>